<dbReference type="AlphaFoldDB" id="A0A1G6MH34"/>
<reference evidence="2" key="1">
    <citation type="submission" date="2016-10" db="EMBL/GenBank/DDBJ databases">
        <authorList>
            <person name="Varghese N."/>
            <person name="Submissions S."/>
        </authorList>
    </citation>
    <scope>NUCLEOTIDE SEQUENCE [LARGE SCALE GENOMIC DNA]</scope>
    <source>
        <strain evidence="2">DSM 11005</strain>
    </source>
</reference>
<dbReference type="Pfam" id="PF11288">
    <property type="entry name" value="DUF3089"/>
    <property type="match status" value="1"/>
</dbReference>
<dbReference type="SUPFAM" id="SSF53474">
    <property type="entry name" value="alpha/beta-Hydrolases"/>
    <property type="match status" value="1"/>
</dbReference>
<proteinExistence type="predicted"/>
<evidence type="ECO:0000313" key="2">
    <source>
        <dbReference type="Proteomes" id="UP000198943"/>
    </source>
</evidence>
<gene>
    <name evidence="1" type="ORF">SAMN04487864_109116</name>
</gene>
<dbReference type="Gene3D" id="3.40.50.1820">
    <property type="entry name" value="alpha/beta hydrolase"/>
    <property type="match status" value="1"/>
</dbReference>
<accession>A0A1G6MH34</accession>
<evidence type="ECO:0000313" key="1">
    <source>
        <dbReference type="EMBL" id="SDC54594.1"/>
    </source>
</evidence>
<evidence type="ECO:0008006" key="3">
    <source>
        <dbReference type="Google" id="ProtNLM"/>
    </source>
</evidence>
<dbReference type="EMBL" id="FMYW01000009">
    <property type="protein sequence ID" value="SDC54594.1"/>
    <property type="molecule type" value="Genomic_DNA"/>
</dbReference>
<protein>
    <recommendedName>
        <fullName evidence="3">DUF3089 domain-containing protein</fullName>
    </recommendedName>
</protein>
<feature type="non-terminal residue" evidence="1">
    <location>
        <position position="239"/>
    </location>
</feature>
<sequence length="239" mass="26631">MKNQTMSSETGYGMTDYSRKTSWYQIPDVAREVDTIYIYATEYIMGSFEEGSPDYATLDNEEMLQGVAGEYMMHASAFADSTNVFVPYYRQAGLRYAGEIHKKTGDVNAALSGMPYDDITAALDYYFENCNGGRPFIIAGHSQGSSMVLLLLSKYFKDHPEYCKRMVAAYPIGYSVTKEYLAANPHLKFATGETDTGVIVSWNTEGPKNVKDNAVNVVVLPNAISINPLNWKLDETYAP</sequence>
<dbReference type="Proteomes" id="UP000198943">
    <property type="component" value="Unassembled WGS sequence"/>
</dbReference>
<name>A0A1G6MH34_9FIRM</name>
<dbReference type="RefSeq" id="WP_143005987.1">
    <property type="nucleotide sequence ID" value="NZ_FMYW01000009.1"/>
</dbReference>
<organism evidence="1 2">
    <name type="scientific">Succiniclasticum ruminis</name>
    <dbReference type="NCBI Taxonomy" id="40841"/>
    <lineage>
        <taxon>Bacteria</taxon>
        <taxon>Bacillati</taxon>
        <taxon>Bacillota</taxon>
        <taxon>Negativicutes</taxon>
        <taxon>Acidaminococcales</taxon>
        <taxon>Acidaminococcaceae</taxon>
        <taxon>Succiniclasticum</taxon>
    </lineage>
</organism>
<keyword evidence="2" id="KW-1185">Reference proteome</keyword>
<dbReference type="InterPro" id="IPR021440">
    <property type="entry name" value="DUF3089"/>
</dbReference>
<dbReference type="InterPro" id="IPR029058">
    <property type="entry name" value="AB_hydrolase_fold"/>
</dbReference>
<dbReference type="OrthoDB" id="9794645at2"/>